<feature type="region of interest" description="Disordered" evidence="2">
    <location>
        <begin position="15"/>
        <end position="34"/>
    </location>
</feature>
<evidence type="ECO:0000259" key="3">
    <source>
        <dbReference type="Pfam" id="PF11250"/>
    </source>
</evidence>
<dbReference type="PANTHER" id="PTHR33155:SF75">
    <property type="entry name" value="OS02G0750800 PROTEIN"/>
    <property type="match status" value="1"/>
</dbReference>
<name>A0A9E7HTE2_9LILI</name>
<dbReference type="OrthoDB" id="781255at2759"/>
<feature type="region of interest" description="Disordered" evidence="2">
    <location>
        <begin position="209"/>
        <end position="237"/>
    </location>
</feature>
<protein>
    <recommendedName>
        <fullName evidence="3">FAF domain-containing protein</fullName>
    </recommendedName>
</protein>
<evidence type="ECO:0000256" key="2">
    <source>
        <dbReference type="SAM" id="MobiDB-lite"/>
    </source>
</evidence>
<evidence type="ECO:0000313" key="5">
    <source>
        <dbReference type="Proteomes" id="UP001055439"/>
    </source>
</evidence>
<feature type="compositionally biased region" description="Acidic residues" evidence="2">
    <location>
        <begin position="212"/>
        <end position="227"/>
    </location>
</feature>
<dbReference type="EMBL" id="CP097510">
    <property type="protein sequence ID" value="URE35844.1"/>
    <property type="molecule type" value="Genomic_DNA"/>
</dbReference>
<dbReference type="Pfam" id="PF11250">
    <property type="entry name" value="FAF"/>
    <property type="match status" value="1"/>
</dbReference>
<dbReference type="InterPro" id="IPR021410">
    <property type="entry name" value="FAF"/>
</dbReference>
<dbReference type="PANTHER" id="PTHR33155">
    <property type="entry name" value="FANTASTIC FOUR-LIKE PROTEIN (DUF3049)"/>
    <property type="match status" value="1"/>
</dbReference>
<organism evidence="4 5">
    <name type="scientific">Musa troglodytarum</name>
    <name type="common">fe'i banana</name>
    <dbReference type="NCBI Taxonomy" id="320322"/>
    <lineage>
        <taxon>Eukaryota</taxon>
        <taxon>Viridiplantae</taxon>
        <taxon>Streptophyta</taxon>
        <taxon>Embryophyta</taxon>
        <taxon>Tracheophyta</taxon>
        <taxon>Spermatophyta</taxon>
        <taxon>Magnoliopsida</taxon>
        <taxon>Liliopsida</taxon>
        <taxon>Zingiberales</taxon>
        <taxon>Musaceae</taxon>
        <taxon>Musa</taxon>
    </lineage>
</organism>
<comment type="similarity">
    <text evidence="1">Belongs to the fantastic four family.</text>
</comment>
<keyword evidence="5" id="KW-1185">Reference proteome</keyword>
<feature type="domain" description="FAF" evidence="3">
    <location>
        <begin position="133"/>
        <end position="184"/>
    </location>
</feature>
<feature type="region of interest" description="Disordered" evidence="2">
    <location>
        <begin position="109"/>
        <end position="138"/>
    </location>
</feature>
<feature type="region of interest" description="Disordered" evidence="2">
    <location>
        <begin position="250"/>
        <end position="273"/>
    </location>
</feature>
<evidence type="ECO:0000256" key="1">
    <source>
        <dbReference type="ARBA" id="ARBA00008690"/>
    </source>
</evidence>
<gene>
    <name evidence="4" type="ORF">MUK42_17592</name>
</gene>
<proteinExistence type="inferred from homology"/>
<dbReference type="AlphaFoldDB" id="A0A9E7HTE2"/>
<dbReference type="InterPro" id="IPR046431">
    <property type="entry name" value="FAF_dom"/>
</dbReference>
<accession>A0A9E7HTE2</accession>
<evidence type="ECO:0000313" key="4">
    <source>
        <dbReference type="EMBL" id="URE35844.1"/>
    </source>
</evidence>
<reference evidence="4" key="1">
    <citation type="submission" date="2022-05" db="EMBL/GenBank/DDBJ databases">
        <title>The Musa troglodytarum L. genome provides insights into the mechanism of non-climacteric behaviour and enrichment of carotenoids.</title>
        <authorList>
            <person name="Wang J."/>
        </authorList>
    </citation>
    <scope>NUCLEOTIDE SEQUENCE</scope>
    <source>
        <tissue evidence="4">Leaf</tissue>
    </source>
</reference>
<sequence length="273" mass="30559">MQRLCRTVHALLGLPDRDDRRRQPSPGHRCRNIPPLYGEGLRVVADDQPPPPNVLECSAMGRLPNRVDPGARGLHELDSHGGLRFLTEGLGSESCDGGMEAEEITGNADAWGWGWRGPPRQRRAAESRRRPPLPPPLPRLAGRRSWFTRAVREGGRIRLTEVWFERPPKILRASREGGRLRLDLIVESDRKEGDRHVAPGQEEREGATIIADEGEEEPYNVDVEEEEVRAPRASPEKTVTVTLTRKGKERRCTVAASGNGDPTWWSHRPVTTA</sequence>
<dbReference type="Proteomes" id="UP001055439">
    <property type="component" value="Chromosome 8"/>
</dbReference>